<feature type="region of interest" description="Disordered" evidence="1">
    <location>
        <begin position="1"/>
        <end position="39"/>
    </location>
</feature>
<dbReference type="EMBL" id="JASCZI010060871">
    <property type="protein sequence ID" value="MED6136521.1"/>
    <property type="molecule type" value="Genomic_DNA"/>
</dbReference>
<feature type="compositionally biased region" description="Basic and acidic residues" evidence="1">
    <location>
        <begin position="23"/>
        <end position="32"/>
    </location>
</feature>
<keyword evidence="3" id="KW-1185">Reference proteome</keyword>
<sequence>MFGLPSSHGGLNSADGSDYEEESSCHSTKEDENVLNTPSVGGPRLILLAPLPIPNLGEVGSFFQQLDLDTRHAEDHRWSVLLLSTTRMGGVEFRVGHRMQNRQA</sequence>
<protein>
    <submittedName>
        <fullName evidence="2">Uncharacterized protein</fullName>
    </submittedName>
</protein>
<evidence type="ECO:0000256" key="1">
    <source>
        <dbReference type="SAM" id="MobiDB-lite"/>
    </source>
</evidence>
<organism evidence="2 3">
    <name type="scientific">Stylosanthes scabra</name>
    <dbReference type="NCBI Taxonomy" id="79078"/>
    <lineage>
        <taxon>Eukaryota</taxon>
        <taxon>Viridiplantae</taxon>
        <taxon>Streptophyta</taxon>
        <taxon>Embryophyta</taxon>
        <taxon>Tracheophyta</taxon>
        <taxon>Spermatophyta</taxon>
        <taxon>Magnoliopsida</taxon>
        <taxon>eudicotyledons</taxon>
        <taxon>Gunneridae</taxon>
        <taxon>Pentapetalae</taxon>
        <taxon>rosids</taxon>
        <taxon>fabids</taxon>
        <taxon>Fabales</taxon>
        <taxon>Fabaceae</taxon>
        <taxon>Papilionoideae</taxon>
        <taxon>50 kb inversion clade</taxon>
        <taxon>dalbergioids sensu lato</taxon>
        <taxon>Dalbergieae</taxon>
        <taxon>Pterocarpus clade</taxon>
        <taxon>Stylosanthes</taxon>
    </lineage>
</organism>
<evidence type="ECO:0000313" key="2">
    <source>
        <dbReference type="EMBL" id="MED6136521.1"/>
    </source>
</evidence>
<proteinExistence type="predicted"/>
<name>A0ABU6SJE1_9FABA</name>
<accession>A0ABU6SJE1</accession>
<feature type="non-terminal residue" evidence="2">
    <location>
        <position position="104"/>
    </location>
</feature>
<comment type="caution">
    <text evidence="2">The sequence shown here is derived from an EMBL/GenBank/DDBJ whole genome shotgun (WGS) entry which is preliminary data.</text>
</comment>
<dbReference type="Proteomes" id="UP001341840">
    <property type="component" value="Unassembled WGS sequence"/>
</dbReference>
<gene>
    <name evidence="2" type="ORF">PIB30_056703</name>
</gene>
<reference evidence="2 3" key="1">
    <citation type="journal article" date="2023" name="Plants (Basel)">
        <title>Bridging the Gap: Combining Genomics and Transcriptomics Approaches to Understand Stylosanthes scabra, an Orphan Legume from the Brazilian Caatinga.</title>
        <authorList>
            <person name="Ferreira-Neto J.R.C."/>
            <person name="da Silva M.D."/>
            <person name="Binneck E."/>
            <person name="de Melo N.F."/>
            <person name="da Silva R.H."/>
            <person name="de Melo A.L.T.M."/>
            <person name="Pandolfi V."/>
            <person name="Bustamante F.O."/>
            <person name="Brasileiro-Vidal A.C."/>
            <person name="Benko-Iseppon A.M."/>
        </authorList>
    </citation>
    <scope>NUCLEOTIDE SEQUENCE [LARGE SCALE GENOMIC DNA]</scope>
    <source>
        <tissue evidence="2">Leaves</tissue>
    </source>
</reference>
<evidence type="ECO:0000313" key="3">
    <source>
        <dbReference type="Proteomes" id="UP001341840"/>
    </source>
</evidence>